<dbReference type="InterPro" id="IPR022709">
    <property type="entry name" value="SCAI"/>
</dbReference>
<dbReference type="Proteomes" id="UP000663864">
    <property type="component" value="Unassembled WGS sequence"/>
</dbReference>
<evidence type="ECO:0000256" key="1">
    <source>
        <dbReference type="SAM" id="MobiDB-lite"/>
    </source>
</evidence>
<evidence type="ECO:0008006" key="4">
    <source>
        <dbReference type="Google" id="ProtNLM"/>
    </source>
</evidence>
<comment type="caution">
    <text evidence="2">The sequence shown here is derived from an EMBL/GenBank/DDBJ whole genome shotgun (WGS) entry which is preliminary data.</text>
</comment>
<reference evidence="2" key="1">
    <citation type="submission" date="2021-02" db="EMBL/GenBank/DDBJ databases">
        <authorList>
            <person name="Nowell W R."/>
        </authorList>
    </citation>
    <scope>NUCLEOTIDE SEQUENCE</scope>
</reference>
<dbReference type="AlphaFoldDB" id="A0A814BGK3"/>
<evidence type="ECO:0000313" key="2">
    <source>
        <dbReference type="EMBL" id="CAF0926565.1"/>
    </source>
</evidence>
<feature type="compositionally biased region" description="Polar residues" evidence="1">
    <location>
        <begin position="1"/>
        <end position="18"/>
    </location>
</feature>
<dbReference type="PANTHER" id="PTHR21243">
    <property type="entry name" value="PROTEIN SCAI"/>
    <property type="match status" value="1"/>
</dbReference>
<dbReference type="Pfam" id="PF12070">
    <property type="entry name" value="SCAI"/>
    <property type="match status" value="2"/>
</dbReference>
<feature type="region of interest" description="Disordered" evidence="1">
    <location>
        <begin position="1"/>
        <end position="25"/>
    </location>
</feature>
<accession>A0A814BGK3</accession>
<dbReference type="GO" id="GO:0006351">
    <property type="term" value="P:DNA-templated transcription"/>
    <property type="evidence" value="ECO:0007669"/>
    <property type="project" value="InterPro"/>
</dbReference>
<evidence type="ECO:0000313" key="3">
    <source>
        <dbReference type="Proteomes" id="UP000663864"/>
    </source>
</evidence>
<gene>
    <name evidence="2" type="ORF">ZHD862_LOCUS8693</name>
</gene>
<dbReference type="EMBL" id="CAJNOT010000285">
    <property type="protein sequence ID" value="CAF0926565.1"/>
    <property type="molecule type" value="Genomic_DNA"/>
</dbReference>
<dbReference type="GO" id="GO:0003714">
    <property type="term" value="F:transcription corepressor activity"/>
    <property type="evidence" value="ECO:0007669"/>
    <property type="project" value="InterPro"/>
</dbReference>
<proteinExistence type="predicted"/>
<protein>
    <recommendedName>
        <fullName evidence="4">Protein SCAI</fullName>
    </recommendedName>
</protein>
<sequence length="682" mass="79206">MAAISLTSTDKIPSSGNHEYSKENNDQEYEDKIVQEFSHLLEKSKQLFNGLRDLPQYGHKQWQPYFGRTFDVYTKLWKFQQQHRVLLDKKFGLKRWQIGEIASKIGQLYYHFYIRTSETTYLNEAFAFYSAIRTRAYYSKVNREEKPDLMVKKLRYYARFIVVCLLLKKTKIMRELVRELNRQIDEYVKAYDPDDSLEWQLVLNEISTFIDIDNKLNVDRTPITLHYRLTNSLIPPLPNGAEKILSNIQLYSLEEILVIGNYQDQIKFSELTIDMYRMLQAVERQPMELTSTSDDRTTMQSPANHQKEILNLHDGDSSKRLNPHKYLLYKPTFSQIYAFTASAFKDLPSNGVLLLYISADGYDTHLKIKTEQSYDFGGVKTNNRRDDINDNSNSPVNTLGKKSPSTITTTTTAATSIKDIHNIFPGDLYPFLRKPLFLIIDSNNSIVFQNLPNLFGQPLISLLSPVKIPTAFHDYQNKGSLFTLFLTSPAFAFCFVCHLNELTSEQWNLCQENVNKIIFEIIRIFLKSKLVDGTFYHFFGDDFLRLFLARFVFCYAVLRLHRSFKGSGFYPSSQPQLSNDLLENVQVHKTILELSALLNVHGTFYHFFGDDFLRLFLARFVFCYAVLRLHRSFKGSGFYPSSQPQLSNDLLENVQVHKTILELSALLNVRQLFLEGPLATLE</sequence>
<feature type="region of interest" description="Disordered" evidence="1">
    <location>
        <begin position="380"/>
        <end position="405"/>
    </location>
</feature>
<name>A0A814BGK3_9BILA</name>
<organism evidence="2 3">
    <name type="scientific">Rotaria sordida</name>
    <dbReference type="NCBI Taxonomy" id="392033"/>
    <lineage>
        <taxon>Eukaryota</taxon>
        <taxon>Metazoa</taxon>
        <taxon>Spiralia</taxon>
        <taxon>Gnathifera</taxon>
        <taxon>Rotifera</taxon>
        <taxon>Eurotatoria</taxon>
        <taxon>Bdelloidea</taxon>
        <taxon>Philodinida</taxon>
        <taxon>Philodinidae</taxon>
        <taxon>Rotaria</taxon>
    </lineage>
</organism>